<proteinExistence type="predicted"/>
<dbReference type="Pfam" id="PF13432">
    <property type="entry name" value="TPR_16"/>
    <property type="match status" value="1"/>
</dbReference>
<name>A0A086SX90_HAPC1</name>
<dbReference type="PANTHER" id="PTHR35205">
    <property type="entry name" value="NB-ARC AND TPR DOMAIN PROTEIN"/>
    <property type="match status" value="1"/>
</dbReference>
<evidence type="ECO:0000259" key="3">
    <source>
        <dbReference type="Pfam" id="PF25000"/>
    </source>
</evidence>
<keyword evidence="5" id="KW-1185">Reference proteome</keyword>
<dbReference type="EMBL" id="JPKY01000117">
    <property type="protein sequence ID" value="KFH41722.1"/>
    <property type="molecule type" value="Genomic_DNA"/>
</dbReference>
<dbReference type="InterPro" id="IPR011990">
    <property type="entry name" value="TPR-like_helical_dom_sf"/>
</dbReference>
<evidence type="ECO:0000313" key="5">
    <source>
        <dbReference type="Proteomes" id="UP000029964"/>
    </source>
</evidence>
<dbReference type="SMART" id="SM00028">
    <property type="entry name" value="TPR"/>
    <property type="match status" value="4"/>
</dbReference>
<dbReference type="OrthoDB" id="6161812at2759"/>
<dbReference type="STRING" id="857340.A0A086SX90"/>
<dbReference type="Pfam" id="PF13424">
    <property type="entry name" value="TPR_12"/>
    <property type="match status" value="1"/>
</dbReference>
<dbReference type="AlphaFoldDB" id="A0A086SX90"/>
<dbReference type="PROSITE" id="PS50005">
    <property type="entry name" value="TPR"/>
    <property type="match status" value="1"/>
</dbReference>
<feature type="domain" description="NB-ARC" evidence="2">
    <location>
        <begin position="160"/>
        <end position="313"/>
    </location>
</feature>
<evidence type="ECO:0000259" key="2">
    <source>
        <dbReference type="Pfam" id="PF00931"/>
    </source>
</evidence>
<dbReference type="GO" id="GO:0043531">
    <property type="term" value="F:ADP binding"/>
    <property type="evidence" value="ECO:0007669"/>
    <property type="project" value="InterPro"/>
</dbReference>
<keyword evidence="1" id="KW-0802">TPR repeat</keyword>
<dbReference type="SUPFAM" id="SSF48452">
    <property type="entry name" value="TPR-like"/>
    <property type="match status" value="1"/>
</dbReference>
<organism evidence="4 5">
    <name type="scientific">Hapsidospora chrysogenum (strain ATCC 11550 / CBS 779.69 / DSM 880 / IAM 14645 / JCM 23072 / IMI 49137)</name>
    <name type="common">Acremonium chrysogenum</name>
    <dbReference type="NCBI Taxonomy" id="857340"/>
    <lineage>
        <taxon>Eukaryota</taxon>
        <taxon>Fungi</taxon>
        <taxon>Dikarya</taxon>
        <taxon>Ascomycota</taxon>
        <taxon>Pezizomycotina</taxon>
        <taxon>Sordariomycetes</taxon>
        <taxon>Hypocreomycetidae</taxon>
        <taxon>Hypocreales</taxon>
        <taxon>Bionectriaceae</taxon>
        <taxon>Hapsidospora</taxon>
    </lineage>
</organism>
<sequence length="739" mass="81969">MAVEFPTPGPGAKRGMGPTSPISPLWQAAIEKYYIELERGGIKASLIDPDLWKTQGPDELIAQIEALGKGQTTQSATWTQSLGQLRPVLLGLDDFAALASWLMGVNGEVAAVLWVRNSETLAAPQEMPGLRISDGAKLPCFTIPYGLNLRFFGREIELNTLREFLEPRPDRKSLRAAGIYGLGGVGKSQLALHYANTSMEIYDVIAWIPSETQIKLVQALSSLANKLGLTEEGSEDDYQGVQKVRDWLNTSIKPFLLIFDNVEDIDILDQIWPASDKGSIIITTRSPSQATKRASNTLALQSFSPETGKAVLESLTSLKPADKDDEAAVQEVCQLLGGLPLAMVQISDFIRDRGYSYTEFLRIYKKSAEKIFAKSEKPVEYDDTVFTTWNISLQKLSKEATKLQNLLVFFDPDLIPERLITNTRAEIGDPSLEFLFDEFEYLWEKEQPALAKSFFEFGLSIDEDVSGPIAAQAHRLLGHVFLDLAQPHAALAAYKKALELREKLDGVDSPPVADVCDSVACSYTEAGDVEQAFEYLERATAIHNAHDPSKMMRTLAIRAMTCLRAGQPEDALAAIRECWRLQGMTQKEIETSTYPKHSGDIMLLARIFWLQGNKAEAQELVSRTVAMRRGTFGENGGPRVADSLFTLARILEDVGELVLAAKLLRQVIEMSGDAPGMKPHKARAFWHSANIEAKIGGEEVKVAELREKARAVRQTIEGREWPDDDTDAAFMKLVSWMLW</sequence>
<dbReference type="PANTHER" id="PTHR35205:SF1">
    <property type="entry name" value="ZU5 DOMAIN-CONTAINING PROTEIN"/>
    <property type="match status" value="1"/>
</dbReference>
<dbReference type="PRINTS" id="PR00364">
    <property type="entry name" value="DISEASERSIST"/>
</dbReference>
<evidence type="ECO:0000313" key="4">
    <source>
        <dbReference type="EMBL" id="KFH41722.1"/>
    </source>
</evidence>
<accession>A0A086SX90</accession>
<dbReference type="InterPro" id="IPR056681">
    <property type="entry name" value="DUF7779"/>
</dbReference>
<dbReference type="Gene3D" id="1.25.40.10">
    <property type="entry name" value="Tetratricopeptide repeat domain"/>
    <property type="match status" value="2"/>
</dbReference>
<comment type="caution">
    <text evidence="4">The sequence shown here is derived from an EMBL/GenBank/DDBJ whole genome shotgun (WGS) entry which is preliminary data.</text>
</comment>
<dbReference type="InterPro" id="IPR002182">
    <property type="entry name" value="NB-ARC"/>
</dbReference>
<dbReference type="SUPFAM" id="SSF52540">
    <property type="entry name" value="P-loop containing nucleoside triphosphate hydrolases"/>
    <property type="match status" value="1"/>
</dbReference>
<dbReference type="Gene3D" id="3.40.50.300">
    <property type="entry name" value="P-loop containing nucleotide triphosphate hydrolases"/>
    <property type="match status" value="1"/>
</dbReference>
<gene>
    <name evidence="4" type="ORF">ACRE_075640</name>
</gene>
<dbReference type="InterPro" id="IPR027417">
    <property type="entry name" value="P-loop_NTPase"/>
</dbReference>
<reference evidence="5" key="1">
    <citation type="journal article" date="2014" name="Genome Announc.">
        <title>Genome sequence and annotation of Acremonium chrysogenum, producer of the beta-lactam antibiotic cephalosporin C.</title>
        <authorList>
            <person name="Terfehr D."/>
            <person name="Dahlmann T.A."/>
            <person name="Specht T."/>
            <person name="Zadra I."/>
            <person name="Kuernsteiner H."/>
            <person name="Kueck U."/>
        </authorList>
    </citation>
    <scope>NUCLEOTIDE SEQUENCE [LARGE SCALE GENOMIC DNA]</scope>
    <source>
        <strain evidence="5">ATCC 11550 / CBS 779.69 / DSM 880 / IAM 14645 / JCM 23072 / IMI 49137</strain>
    </source>
</reference>
<dbReference type="Proteomes" id="UP000029964">
    <property type="component" value="Unassembled WGS sequence"/>
</dbReference>
<evidence type="ECO:0000256" key="1">
    <source>
        <dbReference type="PROSITE-ProRule" id="PRU00339"/>
    </source>
</evidence>
<feature type="domain" description="DUF7779" evidence="3">
    <location>
        <begin position="392"/>
        <end position="441"/>
    </location>
</feature>
<feature type="repeat" description="TPR" evidence="1">
    <location>
        <begin position="471"/>
        <end position="504"/>
    </location>
</feature>
<dbReference type="Pfam" id="PF00931">
    <property type="entry name" value="NB-ARC"/>
    <property type="match status" value="1"/>
</dbReference>
<dbReference type="Pfam" id="PF25000">
    <property type="entry name" value="DUF7779"/>
    <property type="match status" value="1"/>
</dbReference>
<dbReference type="InterPro" id="IPR019734">
    <property type="entry name" value="TPR_rpt"/>
</dbReference>
<evidence type="ECO:0008006" key="6">
    <source>
        <dbReference type="Google" id="ProtNLM"/>
    </source>
</evidence>
<protein>
    <recommendedName>
        <fullName evidence="6">NB-ARC domain-containing protein</fullName>
    </recommendedName>
</protein>
<dbReference type="HOGENOM" id="CLU_000288_125_7_1"/>